<sequence length="201" mass="21994">MGENRAVPNMATVTASIERSLQNCSLNHQQIISSSSSSSSSINSAVSIGGGGGVESGYGGSATSDSVENHHFSNPLDSMTIELNSEIPLPDYWEQFLDLQTGEQYYINWKTGIKVTEDPRTTTAYGGDFYSEDDSGSYDSEGSLSEISPSSSTEQWSHNQDRHMDDFNVLVVAGCKRCLMYYMVPKLLEDCPKCCGQLLHF</sequence>
<dbReference type="InterPro" id="IPR051105">
    <property type="entry name" value="WWC/KIBRA_Hippo_Reg"/>
</dbReference>
<evidence type="ECO:0000256" key="3">
    <source>
        <dbReference type="ARBA" id="ARBA00022553"/>
    </source>
</evidence>
<dbReference type="GO" id="GO:0005737">
    <property type="term" value="C:cytoplasm"/>
    <property type="evidence" value="ECO:0007669"/>
    <property type="project" value="UniProtKB-SubCell"/>
</dbReference>
<evidence type="ECO:0000313" key="7">
    <source>
        <dbReference type="Proteomes" id="UP001604336"/>
    </source>
</evidence>
<dbReference type="PROSITE" id="PS50020">
    <property type="entry name" value="WW_DOMAIN_2"/>
    <property type="match status" value="1"/>
</dbReference>
<name>A0ABD1U424_9LAMI</name>
<dbReference type="InterPro" id="IPR001202">
    <property type="entry name" value="WW_dom"/>
</dbReference>
<keyword evidence="2" id="KW-0963">Cytoplasm</keyword>
<evidence type="ECO:0000313" key="6">
    <source>
        <dbReference type="EMBL" id="KAL2519750.1"/>
    </source>
</evidence>
<feature type="domain" description="WW" evidence="5">
    <location>
        <begin position="87"/>
        <end position="121"/>
    </location>
</feature>
<keyword evidence="3" id="KW-0597">Phosphoprotein</keyword>
<dbReference type="PANTHER" id="PTHR14791">
    <property type="entry name" value="BOMB/KIRA PROTEINS"/>
    <property type="match status" value="1"/>
</dbReference>
<reference evidence="7" key="1">
    <citation type="submission" date="2024-07" db="EMBL/GenBank/DDBJ databases">
        <title>Two chromosome-level genome assemblies of Korean endemic species Abeliophyllum distichum and Forsythia ovata (Oleaceae).</title>
        <authorList>
            <person name="Jang H."/>
        </authorList>
    </citation>
    <scope>NUCLEOTIDE SEQUENCE [LARGE SCALE GENOMIC DNA]</scope>
</reference>
<gene>
    <name evidence="6" type="ORF">Adt_15997</name>
</gene>
<dbReference type="SUPFAM" id="SSF51045">
    <property type="entry name" value="WW domain"/>
    <property type="match status" value="1"/>
</dbReference>
<evidence type="ECO:0000259" key="5">
    <source>
        <dbReference type="PROSITE" id="PS50020"/>
    </source>
</evidence>
<proteinExistence type="predicted"/>
<dbReference type="Gene3D" id="2.20.70.10">
    <property type="match status" value="1"/>
</dbReference>
<evidence type="ECO:0000256" key="1">
    <source>
        <dbReference type="ARBA" id="ARBA00004496"/>
    </source>
</evidence>
<accession>A0ABD1U424</accession>
<protein>
    <submittedName>
        <fullName evidence="6">WW/Rsp5/WWP</fullName>
    </submittedName>
</protein>
<keyword evidence="7" id="KW-1185">Reference proteome</keyword>
<dbReference type="AlphaFoldDB" id="A0ABD1U424"/>
<organism evidence="6 7">
    <name type="scientific">Abeliophyllum distichum</name>
    <dbReference type="NCBI Taxonomy" id="126358"/>
    <lineage>
        <taxon>Eukaryota</taxon>
        <taxon>Viridiplantae</taxon>
        <taxon>Streptophyta</taxon>
        <taxon>Embryophyta</taxon>
        <taxon>Tracheophyta</taxon>
        <taxon>Spermatophyta</taxon>
        <taxon>Magnoliopsida</taxon>
        <taxon>eudicotyledons</taxon>
        <taxon>Gunneridae</taxon>
        <taxon>Pentapetalae</taxon>
        <taxon>asterids</taxon>
        <taxon>lamiids</taxon>
        <taxon>Lamiales</taxon>
        <taxon>Oleaceae</taxon>
        <taxon>Forsythieae</taxon>
        <taxon>Abeliophyllum</taxon>
    </lineage>
</organism>
<evidence type="ECO:0000256" key="4">
    <source>
        <dbReference type="SAM" id="MobiDB-lite"/>
    </source>
</evidence>
<dbReference type="EMBL" id="JBFOLK010000004">
    <property type="protein sequence ID" value="KAL2519750.1"/>
    <property type="molecule type" value="Genomic_DNA"/>
</dbReference>
<feature type="region of interest" description="Disordered" evidence="4">
    <location>
        <begin position="125"/>
        <end position="158"/>
    </location>
</feature>
<dbReference type="Proteomes" id="UP001604336">
    <property type="component" value="Unassembled WGS sequence"/>
</dbReference>
<comment type="caution">
    <text evidence="6">The sequence shown here is derived from an EMBL/GenBank/DDBJ whole genome shotgun (WGS) entry which is preliminary data.</text>
</comment>
<evidence type="ECO:0000256" key="2">
    <source>
        <dbReference type="ARBA" id="ARBA00022490"/>
    </source>
</evidence>
<dbReference type="PANTHER" id="PTHR14791:SF29">
    <property type="entry name" value="PROTEIN KIBRA"/>
    <property type="match status" value="1"/>
</dbReference>
<comment type="subcellular location">
    <subcellularLocation>
        <location evidence="1">Cytoplasm</location>
    </subcellularLocation>
</comment>
<feature type="compositionally biased region" description="Low complexity" evidence="4">
    <location>
        <begin position="137"/>
        <end position="157"/>
    </location>
</feature>
<dbReference type="InterPro" id="IPR036020">
    <property type="entry name" value="WW_dom_sf"/>
</dbReference>